<evidence type="ECO:0000313" key="4">
    <source>
        <dbReference type="EMBL" id="WAR29644.1"/>
    </source>
</evidence>
<keyword evidence="5" id="KW-1185">Reference proteome</keyword>
<evidence type="ECO:0000256" key="1">
    <source>
        <dbReference type="ARBA" id="ARBA00022737"/>
    </source>
</evidence>
<dbReference type="PROSITE" id="PS50092">
    <property type="entry name" value="TSP1"/>
    <property type="match status" value="2"/>
</dbReference>
<accession>A0ABY7G894</accession>
<dbReference type="PANTHER" id="PTHR22906:SF21">
    <property type="entry name" value="SEMA DOMAIN-CONTAINING PROTEIN"/>
    <property type="match status" value="1"/>
</dbReference>
<dbReference type="InterPro" id="IPR036383">
    <property type="entry name" value="TSP1_rpt_sf"/>
</dbReference>
<evidence type="ECO:0000313" key="5">
    <source>
        <dbReference type="Proteomes" id="UP001164746"/>
    </source>
</evidence>
<dbReference type="PANTHER" id="PTHR22906">
    <property type="entry name" value="PROPERDIN"/>
    <property type="match status" value="1"/>
</dbReference>
<dbReference type="Pfam" id="PF00090">
    <property type="entry name" value="TSP_1"/>
    <property type="match status" value="2"/>
</dbReference>
<sequence>MFDISLLNQRNDCQEDILRSVYEIKYRERPEFMVALCGEKGQCRCFLETSQSLECFSCARATNVTDCHVVITCSTEKSCYTSVENSGGSLLYSMGCKESSQCPSPQTIIGRDTDHVTGYDAMNKRASTNQNILITTTTPQQTTTLDLPEHCENNPEYNCELIGATFDICKDVAHAKTVCKRYCGLCFLVDGAWSEWSEWSQCEQTCGQSRQVRIRTCTNPPPQQGGADCLGDKHDFRACVGQPCPDGGWTAWSGWGACSLTCNGGLRSRNRTCDNPPASFLGKPCKGDNREYESCGATTCQGPSGNNQKIFFAVNTPDGSMILGHYPVFTKVMVNDGHAYHPARGTA</sequence>
<protein>
    <submittedName>
        <fullName evidence="4">TSP2-like protein</fullName>
    </submittedName>
</protein>
<dbReference type="SUPFAM" id="SSF82895">
    <property type="entry name" value="TSP-1 type 1 repeat"/>
    <property type="match status" value="2"/>
</dbReference>
<proteinExistence type="predicted"/>
<dbReference type="InterPro" id="IPR052065">
    <property type="entry name" value="Compl_asym_regulator"/>
</dbReference>
<dbReference type="InterPro" id="IPR000884">
    <property type="entry name" value="TSP1_rpt"/>
</dbReference>
<keyword evidence="1" id="KW-0677">Repeat</keyword>
<reference evidence="4" key="1">
    <citation type="submission" date="2022-11" db="EMBL/GenBank/DDBJ databases">
        <title>Centuries of genome instability and evolution in soft-shell clam transmissible cancer (bioRxiv).</title>
        <authorList>
            <person name="Hart S.F.M."/>
            <person name="Yonemitsu M.A."/>
            <person name="Giersch R.M."/>
            <person name="Beal B.F."/>
            <person name="Arriagada G."/>
            <person name="Davis B.W."/>
            <person name="Ostrander E.A."/>
            <person name="Goff S.P."/>
            <person name="Metzger M.J."/>
        </authorList>
    </citation>
    <scope>NUCLEOTIDE SEQUENCE</scope>
    <source>
        <strain evidence="4">MELC-2E11</strain>
        <tissue evidence="4">Siphon/mantle</tissue>
    </source>
</reference>
<dbReference type="InterPro" id="IPR035076">
    <property type="entry name" value="Toxin/TOLIP"/>
</dbReference>
<dbReference type="SMART" id="SM00209">
    <property type="entry name" value="TSP1"/>
    <property type="match status" value="2"/>
</dbReference>
<gene>
    <name evidence="4" type="ORF">MAR_003212</name>
</gene>
<dbReference type="Proteomes" id="UP001164746">
    <property type="component" value="Chromosome 16"/>
</dbReference>
<dbReference type="PRINTS" id="PR01705">
    <property type="entry name" value="TSP1REPEAT"/>
</dbReference>
<feature type="domain" description="Snake toxin/toxin-like" evidence="3">
    <location>
        <begin position="53"/>
        <end position="107"/>
    </location>
</feature>
<keyword evidence="2" id="KW-1015">Disulfide bond</keyword>
<dbReference type="EMBL" id="CP111027">
    <property type="protein sequence ID" value="WAR29644.1"/>
    <property type="molecule type" value="Genomic_DNA"/>
</dbReference>
<evidence type="ECO:0000256" key="2">
    <source>
        <dbReference type="ARBA" id="ARBA00023157"/>
    </source>
</evidence>
<dbReference type="Pfam" id="PF00087">
    <property type="entry name" value="Toxin_TOLIP"/>
    <property type="match status" value="1"/>
</dbReference>
<dbReference type="Gene3D" id="2.20.100.10">
    <property type="entry name" value="Thrombospondin type-1 (TSP1) repeat"/>
    <property type="match status" value="2"/>
</dbReference>
<organism evidence="4 5">
    <name type="scientific">Mya arenaria</name>
    <name type="common">Soft-shell clam</name>
    <dbReference type="NCBI Taxonomy" id="6604"/>
    <lineage>
        <taxon>Eukaryota</taxon>
        <taxon>Metazoa</taxon>
        <taxon>Spiralia</taxon>
        <taxon>Lophotrochozoa</taxon>
        <taxon>Mollusca</taxon>
        <taxon>Bivalvia</taxon>
        <taxon>Autobranchia</taxon>
        <taxon>Heteroconchia</taxon>
        <taxon>Euheterodonta</taxon>
        <taxon>Imparidentia</taxon>
        <taxon>Neoheterodontei</taxon>
        <taxon>Myida</taxon>
        <taxon>Myoidea</taxon>
        <taxon>Myidae</taxon>
        <taxon>Mya</taxon>
    </lineage>
</organism>
<evidence type="ECO:0000259" key="3">
    <source>
        <dbReference type="Pfam" id="PF00087"/>
    </source>
</evidence>
<name>A0ABY7G894_MYAAR</name>